<dbReference type="InterPro" id="IPR050902">
    <property type="entry name" value="ABC_Transporter_SBP"/>
</dbReference>
<dbReference type="Pfam" id="PF01497">
    <property type="entry name" value="Peripla_BP_2"/>
    <property type="match status" value="1"/>
</dbReference>
<accession>A0A212LFN6</accession>
<dbReference type="PROSITE" id="PS50983">
    <property type="entry name" value="FE_B12_PBP"/>
    <property type="match status" value="1"/>
</dbReference>
<reference evidence="2" key="1">
    <citation type="submission" date="2016-08" db="EMBL/GenBank/DDBJ databases">
        <authorList>
            <person name="Seilhamer J.J."/>
        </authorList>
    </citation>
    <scope>NUCLEOTIDE SEQUENCE</scope>
    <source>
        <strain evidence="2">86</strain>
    </source>
</reference>
<feature type="domain" description="Fe/B12 periplasmic-binding" evidence="1">
    <location>
        <begin position="34"/>
        <end position="289"/>
    </location>
</feature>
<proteinExistence type="predicted"/>
<dbReference type="PANTHER" id="PTHR30535">
    <property type="entry name" value="VITAMIN B12-BINDING PROTEIN"/>
    <property type="match status" value="1"/>
</dbReference>
<organism evidence="2">
    <name type="scientific">uncultured Pleomorphomonas sp</name>
    <dbReference type="NCBI Taxonomy" id="442121"/>
    <lineage>
        <taxon>Bacteria</taxon>
        <taxon>Pseudomonadati</taxon>
        <taxon>Pseudomonadota</taxon>
        <taxon>Alphaproteobacteria</taxon>
        <taxon>Hyphomicrobiales</taxon>
        <taxon>Pleomorphomonadaceae</taxon>
        <taxon>Pleomorphomonas</taxon>
        <taxon>environmental samples</taxon>
    </lineage>
</organism>
<dbReference type="SUPFAM" id="SSF53807">
    <property type="entry name" value="Helical backbone' metal receptor"/>
    <property type="match status" value="1"/>
</dbReference>
<dbReference type="EMBL" id="FMJD01000008">
    <property type="protein sequence ID" value="SCM76290.1"/>
    <property type="molecule type" value="Genomic_DNA"/>
</dbReference>
<evidence type="ECO:0000259" key="1">
    <source>
        <dbReference type="PROSITE" id="PS50983"/>
    </source>
</evidence>
<sequence>MRKIIKFATLAIAAFWAMGILGSVAGQSLPKANRIVVAGGTITEILFALGQGDRVAAVDTTSAFPPEARAKPQIGYMRALSAEGILSQKPDLILVEQGAGPTDALAIIEASSIPVVTIDAPPEADAIPAKIESVGRAVGVEAAAADLAAKVRRDIGALKAEIAAVGEKPKRVLFALSLANGRITAGGAGTAADAIIRLAGGVNAAAAVNGYKPLSDEDVLAASPDVLLVMNNGGHAIAEDAAFALPALKGTPAAASGAYVTMDGLYLLGFGPRTAAAGRDLARALYPDEIKP</sequence>
<name>A0A212LFN6_9HYPH</name>
<dbReference type="InterPro" id="IPR002491">
    <property type="entry name" value="ABC_transptr_periplasmic_BD"/>
</dbReference>
<protein>
    <submittedName>
        <fullName evidence="2">Hemin ABC transporter substrate-binding protein</fullName>
    </submittedName>
</protein>
<dbReference type="PANTHER" id="PTHR30535:SF4">
    <property type="entry name" value="HEMIN-BINDING PERIPLASMIC PROTEIN HMUT"/>
    <property type="match status" value="1"/>
</dbReference>
<dbReference type="AlphaFoldDB" id="A0A212LFN6"/>
<dbReference type="RefSeq" id="WP_288196504.1">
    <property type="nucleotide sequence ID" value="NZ_LT608334.1"/>
</dbReference>
<evidence type="ECO:0000313" key="2">
    <source>
        <dbReference type="EMBL" id="SCM76290.1"/>
    </source>
</evidence>
<dbReference type="Gene3D" id="3.40.50.1980">
    <property type="entry name" value="Nitrogenase molybdenum iron protein domain"/>
    <property type="match status" value="2"/>
</dbReference>
<gene>
    <name evidence="2" type="ORF">KL86PLE_40095</name>
</gene>